<evidence type="ECO:0000256" key="2">
    <source>
        <dbReference type="ARBA" id="ARBA00022707"/>
    </source>
</evidence>
<sequence length="208" mass="24623">MGNRPSALTGEDAEVRRFNMFVPNDVREWSIHFKTTYPDGYMRETDIEKIFIVCYSHKINNSLHLKRFTKQLFNTLDITNTGRLNFNEVMIGFSILTKGSFLEKVAWLFRFYDTDKDGYVGKDEFIDSYRAIKNIVEHSRPSENDFCGDISAKNEEAKRREEETEKAVTEMTSELFADNKHRIEFKEFEEICRQNNERMKQMSIFSLM</sequence>
<keyword evidence="6" id="KW-0449">Lipoprotein</keyword>
<dbReference type="PROSITE" id="PS50222">
    <property type="entry name" value="EF_HAND_2"/>
    <property type="match status" value="1"/>
</dbReference>
<dbReference type="VEuPathDB" id="MicrosporidiaDB:ECANGB1_931"/>
<protein>
    <submittedName>
        <fullName evidence="8">NCS1</fullName>
    </submittedName>
</protein>
<dbReference type="AlphaFoldDB" id="A0A1Y1S8B9"/>
<evidence type="ECO:0000256" key="6">
    <source>
        <dbReference type="ARBA" id="ARBA00023288"/>
    </source>
</evidence>
<evidence type="ECO:0000256" key="3">
    <source>
        <dbReference type="ARBA" id="ARBA00022723"/>
    </source>
</evidence>
<name>A0A1Y1S8B9_9MICR</name>
<evidence type="ECO:0000313" key="9">
    <source>
        <dbReference type="Proteomes" id="UP000192639"/>
    </source>
</evidence>
<dbReference type="PROSITE" id="PS00018">
    <property type="entry name" value="EF_HAND_1"/>
    <property type="match status" value="1"/>
</dbReference>
<dbReference type="SUPFAM" id="SSF47473">
    <property type="entry name" value="EF-hand"/>
    <property type="match status" value="1"/>
</dbReference>
<dbReference type="InterPro" id="IPR018247">
    <property type="entry name" value="EF_Hand_1_Ca_BS"/>
</dbReference>
<dbReference type="InterPro" id="IPR002048">
    <property type="entry name" value="EF_hand_dom"/>
</dbReference>
<evidence type="ECO:0000256" key="5">
    <source>
        <dbReference type="ARBA" id="ARBA00022837"/>
    </source>
</evidence>
<dbReference type="PANTHER" id="PTHR23055">
    <property type="entry name" value="CALCIUM BINDING PROTEINS"/>
    <property type="match status" value="1"/>
</dbReference>
<comment type="caution">
    <text evidence="8">The sequence shown here is derived from an EMBL/GenBank/DDBJ whole genome shotgun (WGS) entry which is preliminary data.</text>
</comment>
<reference evidence="8 9" key="1">
    <citation type="journal article" date="2017" name="Environ. Microbiol.">
        <title>Decay of the glycolytic pathway and adaptation to intranuclear parasitism within Enterocytozoonidae microsporidia.</title>
        <authorList>
            <person name="Wiredu Boakye D."/>
            <person name="Jaroenlak P."/>
            <person name="Prachumwat A."/>
            <person name="Williams T.A."/>
            <person name="Bateman K.S."/>
            <person name="Itsathitphaisarn O."/>
            <person name="Sritunyalucksana K."/>
            <person name="Paszkiewicz K.H."/>
            <person name="Moore K.A."/>
            <person name="Stentiford G.D."/>
            <person name="Williams B.A."/>
        </authorList>
    </citation>
    <scope>NUCLEOTIDE SEQUENCE [LARGE SCALE GENOMIC DNA]</scope>
    <source>
        <strain evidence="8 9">GB1</strain>
    </source>
</reference>
<dbReference type="EMBL" id="LWDP01000026">
    <property type="protein sequence ID" value="ORD94279.1"/>
    <property type="molecule type" value="Genomic_DNA"/>
</dbReference>
<evidence type="ECO:0000259" key="7">
    <source>
        <dbReference type="PROSITE" id="PS50222"/>
    </source>
</evidence>
<comment type="similarity">
    <text evidence="1">Belongs to the recoverin family.</text>
</comment>
<dbReference type="InterPro" id="IPR011992">
    <property type="entry name" value="EF-hand-dom_pair"/>
</dbReference>
<dbReference type="PANTHER" id="PTHR23055:SF178">
    <property type="entry name" value="NEUROCALCIN HOMOLOG"/>
    <property type="match status" value="1"/>
</dbReference>
<dbReference type="GO" id="GO:0005509">
    <property type="term" value="F:calcium ion binding"/>
    <property type="evidence" value="ECO:0007669"/>
    <property type="project" value="InterPro"/>
</dbReference>
<organism evidence="8 9">
    <name type="scientific">Enterospora canceri</name>
    <dbReference type="NCBI Taxonomy" id="1081671"/>
    <lineage>
        <taxon>Eukaryota</taxon>
        <taxon>Fungi</taxon>
        <taxon>Fungi incertae sedis</taxon>
        <taxon>Microsporidia</taxon>
        <taxon>Enterocytozoonidae</taxon>
        <taxon>Enterospora</taxon>
    </lineage>
</organism>
<keyword evidence="3" id="KW-0479">Metal-binding</keyword>
<dbReference type="OrthoDB" id="191686at2759"/>
<gene>
    <name evidence="8" type="primary">NCS1</name>
    <name evidence="8" type="ORF">ECANGB1_931</name>
</gene>
<proteinExistence type="inferred from homology"/>
<dbReference type="InterPro" id="IPR028846">
    <property type="entry name" value="Recoverin"/>
</dbReference>
<evidence type="ECO:0000313" key="8">
    <source>
        <dbReference type="EMBL" id="ORD94279.1"/>
    </source>
</evidence>
<evidence type="ECO:0000256" key="1">
    <source>
        <dbReference type="ARBA" id="ARBA00006049"/>
    </source>
</evidence>
<dbReference type="Proteomes" id="UP000192639">
    <property type="component" value="Unassembled WGS sequence"/>
</dbReference>
<dbReference type="SMART" id="SM00054">
    <property type="entry name" value="EFh"/>
    <property type="match status" value="2"/>
</dbReference>
<dbReference type="Pfam" id="PF13499">
    <property type="entry name" value="EF-hand_7"/>
    <property type="match status" value="1"/>
</dbReference>
<keyword evidence="5" id="KW-0106">Calcium</keyword>
<dbReference type="CDD" id="cd00051">
    <property type="entry name" value="EFh"/>
    <property type="match status" value="1"/>
</dbReference>
<keyword evidence="2" id="KW-0519">Myristate</keyword>
<accession>A0A1Y1S8B9</accession>
<keyword evidence="9" id="KW-1185">Reference proteome</keyword>
<keyword evidence="4" id="KW-0677">Repeat</keyword>
<dbReference type="Gene3D" id="1.10.238.10">
    <property type="entry name" value="EF-hand"/>
    <property type="match status" value="1"/>
</dbReference>
<dbReference type="PRINTS" id="PR00450">
    <property type="entry name" value="RECOVERIN"/>
</dbReference>
<evidence type="ECO:0000256" key="4">
    <source>
        <dbReference type="ARBA" id="ARBA00022737"/>
    </source>
</evidence>
<feature type="domain" description="EF-hand" evidence="7">
    <location>
        <begin position="100"/>
        <end position="135"/>
    </location>
</feature>